<comment type="caution">
    <text evidence="1">The sequence shown here is derived from an EMBL/GenBank/DDBJ whole genome shotgun (WGS) entry which is preliminary data.</text>
</comment>
<gene>
    <name evidence="1" type="ORF">L5014_19410</name>
</gene>
<reference evidence="1" key="1">
    <citation type="submission" date="2022-01" db="EMBL/GenBank/DDBJ databases">
        <title>Genome sequence and assembly of Parabukholderia sp. RG36.</title>
        <authorList>
            <person name="Chhetri G."/>
        </authorList>
    </citation>
    <scope>NUCLEOTIDE SEQUENCE</scope>
    <source>
        <strain evidence="1">RG36</strain>
    </source>
</reference>
<evidence type="ECO:0000313" key="2">
    <source>
        <dbReference type="Proteomes" id="UP001139308"/>
    </source>
</evidence>
<dbReference type="AlphaFoldDB" id="A0A9X1RNE0"/>
<keyword evidence="2" id="KW-1185">Reference proteome</keyword>
<organism evidence="1 2">
    <name type="scientific">Paraburkholderia tagetis</name>
    <dbReference type="NCBI Taxonomy" id="2913261"/>
    <lineage>
        <taxon>Bacteria</taxon>
        <taxon>Pseudomonadati</taxon>
        <taxon>Pseudomonadota</taxon>
        <taxon>Betaproteobacteria</taxon>
        <taxon>Burkholderiales</taxon>
        <taxon>Burkholderiaceae</taxon>
        <taxon>Paraburkholderia</taxon>
    </lineage>
</organism>
<name>A0A9X1RNE0_9BURK</name>
<proteinExistence type="predicted"/>
<evidence type="ECO:0000313" key="1">
    <source>
        <dbReference type="EMBL" id="MCG5075511.1"/>
    </source>
</evidence>
<accession>A0A9X1RNE0</accession>
<protein>
    <submittedName>
        <fullName evidence="1">Uncharacterized protein</fullName>
    </submittedName>
</protein>
<sequence>MNQRVLAVGIDHEYTLSLFVECCAEMHRDRALADPALLLRDCDYLCCQLGFSFLLIVLDFTWIKLRFNGIGVIFIALDDALAVWPRFMRIKAEWMRDN</sequence>
<dbReference type="Proteomes" id="UP001139308">
    <property type="component" value="Unassembled WGS sequence"/>
</dbReference>
<dbReference type="EMBL" id="JAKLJA010000016">
    <property type="protein sequence ID" value="MCG5075511.1"/>
    <property type="molecule type" value="Genomic_DNA"/>
</dbReference>